<dbReference type="AlphaFoldDB" id="A0A0G1XSX0"/>
<evidence type="ECO:0000313" key="11">
    <source>
        <dbReference type="Proteomes" id="UP000034119"/>
    </source>
</evidence>
<dbReference type="PANTHER" id="PTHR30314:SF3">
    <property type="entry name" value="MITOCHONDRIAL DIVISION PROTEIN FSZA"/>
    <property type="match status" value="1"/>
</dbReference>
<evidence type="ECO:0000256" key="1">
    <source>
        <dbReference type="ARBA" id="ARBA00009690"/>
    </source>
</evidence>
<sequence>MRVKPEIEKVADIKIVGIGGAGGNAINSMIRSQKIRGVEFMTINTDSQALANSESPNKIQIGEKITKGLGSGGDPEVGRKAAEESTDLLRDRLAGSDMVFITAGMGGGTGTGGAPILAEIAKSVGALTVGVVTKPFSFEGAKRMDNAVKGIQDLQDKVDALIVIPNQKLLEIVENNQSVLDAFRVADSVLGRAVQGISDLVVIPGLVNVDFADVRTVMTNAGSALMGIGEGSGENKALTAAKAAVTSPLLEVSVDGATGILLNIVGGPDLGMHEVDEAARHISEAADPNANIIFGASIDDAMKDEIRITVVATGFSLGSQGDLSALEATVEEKPTQEPDEFEAPAFLRRKG</sequence>
<keyword evidence="4 6" id="KW-0717">Septation</keyword>
<evidence type="ECO:0000256" key="7">
    <source>
        <dbReference type="SAM" id="MobiDB-lite"/>
    </source>
</evidence>
<dbReference type="InterPro" id="IPR024757">
    <property type="entry name" value="FtsZ_C"/>
</dbReference>
<dbReference type="FunFam" id="3.40.50.1440:FF:000001">
    <property type="entry name" value="Cell division protein FtsZ"/>
    <property type="match status" value="1"/>
</dbReference>
<dbReference type="PROSITE" id="PS01134">
    <property type="entry name" value="FTSZ_1"/>
    <property type="match status" value="1"/>
</dbReference>
<dbReference type="GO" id="GO:0005525">
    <property type="term" value="F:GTP binding"/>
    <property type="evidence" value="ECO:0007669"/>
    <property type="project" value="UniProtKB-UniRule"/>
</dbReference>
<comment type="function">
    <text evidence="4 6">Essential cell division protein that forms a contractile ring structure (Z ring) at the future cell division site. The regulation of the ring assembly controls the timing and the location of cell division. One of the functions of the FtsZ ring is to recruit other cell division proteins to the septum to produce a new cell wall between the dividing cells. Binds GTP and shows GTPase activity.</text>
</comment>
<dbReference type="InterPro" id="IPR037103">
    <property type="entry name" value="Tubulin/FtsZ-like_C"/>
</dbReference>
<dbReference type="SMART" id="SM00864">
    <property type="entry name" value="Tubulin"/>
    <property type="match status" value="1"/>
</dbReference>
<evidence type="ECO:0000256" key="5">
    <source>
        <dbReference type="NCBIfam" id="TIGR00065"/>
    </source>
</evidence>
<dbReference type="SUPFAM" id="SSF52490">
    <property type="entry name" value="Tubulin nucleotide-binding domain-like"/>
    <property type="match status" value="1"/>
</dbReference>
<dbReference type="CDD" id="cd02201">
    <property type="entry name" value="FtsZ_type1"/>
    <property type="match status" value="1"/>
</dbReference>
<dbReference type="STRING" id="1618342.UY40_C0012G0009"/>
<comment type="caution">
    <text evidence="10">The sequence shown here is derived from an EMBL/GenBank/DDBJ whole genome shotgun (WGS) entry which is preliminary data.</text>
</comment>
<dbReference type="InterPro" id="IPR003008">
    <property type="entry name" value="Tubulin_FtsZ_GTPase"/>
</dbReference>
<accession>A0A0G1XSX0</accession>
<evidence type="ECO:0000256" key="6">
    <source>
        <dbReference type="RuleBase" id="RU000631"/>
    </source>
</evidence>
<comment type="subcellular location">
    <subcellularLocation>
        <location evidence="4">Cytoplasm</location>
    </subcellularLocation>
    <text evidence="4">Assembles at midcell at the inner surface of the cytoplasmic membrane.</text>
</comment>
<dbReference type="GO" id="GO:0003924">
    <property type="term" value="F:GTPase activity"/>
    <property type="evidence" value="ECO:0007669"/>
    <property type="project" value="UniProtKB-UniRule"/>
</dbReference>
<dbReference type="SMART" id="SM00865">
    <property type="entry name" value="Tubulin_C"/>
    <property type="match status" value="1"/>
</dbReference>
<dbReference type="EMBL" id="LCPW01000012">
    <property type="protein sequence ID" value="KKW05662.1"/>
    <property type="molecule type" value="Genomic_DNA"/>
</dbReference>
<name>A0A0G1XSX0_9BACT</name>
<feature type="binding site" evidence="4">
    <location>
        <position position="187"/>
    </location>
    <ligand>
        <name>GTP</name>
        <dbReference type="ChEBI" id="CHEBI:37565"/>
    </ligand>
</feature>
<keyword evidence="4" id="KW-0963">Cytoplasm</keyword>
<dbReference type="Pfam" id="PF00091">
    <property type="entry name" value="Tubulin"/>
    <property type="match status" value="1"/>
</dbReference>
<organism evidence="10 11">
    <name type="scientific">candidate division CPR1 bacterium GW2011_GWC1_49_13</name>
    <dbReference type="NCBI Taxonomy" id="1618342"/>
    <lineage>
        <taxon>Bacteria</taxon>
        <taxon>candidate division CPR1</taxon>
    </lineage>
</organism>
<keyword evidence="2 4" id="KW-0547">Nucleotide-binding</keyword>
<dbReference type="GO" id="GO:0051258">
    <property type="term" value="P:protein polymerization"/>
    <property type="evidence" value="ECO:0007669"/>
    <property type="project" value="UniProtKB-UniRule"/>
</dbReference>
<keyword evidence="4 6" id="KW-0131">Cell cycle</keyword>
<dbReference type="InterPro" id="IPR036525">
    <property type="entry name" value="Tubulin/FtsZ_GTPase_sf"/>
</dbReference>
<feature type="binding site" evidence="4">
    <location>
        <position position="143"/>
    </location>
    <ligand>
        <name>GTP</name>
        <dbReference type="ChEBI" id="CHEBI:37565"/>
    </ligand>
</feature>
<feature type="domain" description="Tubulin/FtsZ GTPase" evidence="8">
    <location>
        <begin position="12"/>
        <end position="205"/>
    </location>
</feature>
<dbReference type="PRINTS" id="PR00423">
    <property type="entry name" value="CELLDVISFTSZ"/>
</dbReference>
<dbReference type="GO" id="GO:0043093">
    <property type="term" value="P:FtsZ-dependent cytokinesis"/>
    <property type="evidence" value="ECO:0007669"/>
    <property type="project" value="UniProtKB-UniRule"/>
</dbReference>
<evidence type="ECO:0000256" key="2">
    <source>
        <dbReference type="ARBA" id="ARBA00022741"/>
    </source>
</evidence>
<evidence type="ECO:0000259" key="9">
    <source>
        <dbReference type="SMART" id="SM00865"/>
    </source>
</evidence>
<dbReference type="InterPro" id="IPR018316">
    <property type="entry name" value="Tubulin/FtsZ_2-layer-sand-dom"/>
</dbReference>
<evidence type="ECO:0000259" key="8">
    <source>
        <dbReference type="SMART" id="SM00864"/>
    </source>
</evidence>
<dbReference type="HAMAP" id="MF_00909">
    <property type="entry name" value="FtsZ"/>
    <property type="match status" value="1"/>
</dbReference>
<evidence type="ECO:0000256" key="4">
    <source>
        <dbReference type="HAMAP-Rule" id="MF_00909"/>
    </source>
</evidence>
<feature type="domain" description="Tubulin/FtsZ 2-layer sandwich" evidence="9">
    <location>
        <begin position="207"/>
        <end position="324"/>
    </location>
</feature>
<feature type="binding site" evidence="4">
    <location>
        <position position="139"/>
    </location>
    <ligand>
        <name>GTP</name>
        <dbReference type="ChEBI" id="CHEBI:37565"/>
    </ligand>
</feature>
<dbReference type="InterPro" id="IPR008280">
    <property type="entry name" value="Tub_FtsZ_C"/>
</dbReference>
<reference evidence="10 11" key="1">
    <citation type="journal article" date="2015" name="Nature">
        <title>rRNA introns, odd ribosomes, and small enigmatic genomes across a large radiation of phyla.</title>
        <authorList>
            <person name="Brown C.T."/>
            <person name="Hug L.A."/>
            <person name="Thomas B.C."/>
            <person name="Sharon I."/>
            <person name="Castelle C.J."/>
            <person name="Singh A."/>
            <person name="Wilkins M.J."/>
            <person name="Williams K.H."/>
            <person name="Banfield J.F."/>
        </authorList>
    </citation>
    <scope>NUCLEOTIDE SEQUENCE [LARGE SCALE GENOMIC DNA]</scope>
</reference>
<keyword evidence="3 4" id="KW-0342">GTP-binding</keyword>
<feature type="binding site" evidence="4">
    <location>
        <begin position="108"/>
        <end position="110"/>
    </location>
    <ligand>
        <name>GTP</name>
        <dbReference type="ChEBI" id="CHEBI:37565"/>
    </ligand>
</feature>
<dbReference type="Proteomes" id="UP000034119">
    <property type="component" value="Unassembled WGS sequence"/>
</dbReference>
<dbReference type="PROSITE" id="PS01135">
    <property type="entry name" value="FTSZ_2"/>
    <property type="match status" value="1"/>
</dbReference>
<dbReference type="GO" id="GO:0005737">
    <property type="term" value="C:cytoplasm"/>
    <property type="evidence" value="ECO:0007669"/>
    <property type="project" value="UniProtKB-SubCell"/>
</dbReference>
<dbReference type="InterPro" id="IPR020805">
    <property type="entry name" value="Cell_div_FtsZ_CS"/>
</dbReference>
<comment type="similarity">
    <text evidence="1 4 6">Belongs to the FtsZ family.</text>
</comment>
<comment type="subunit">
    <text evidence="4">Homodimer. Polymerizes to form a dynamic ring structure in a strictly GTP-dependent manner. Interacts directly with several other division proteins.</text>
</comment>
<dbReference type="InterPro" id="IPR045061">
    <property type="entry name" value="FtsZ/CetZ"/>
</dbReference>
<gene>
    <name evidence="4" type="primary">ftsZ</name>
    <name evidence="10" type="ORF">UY40_C0012G0009</name>
</gene>
<dbReference type="Gene3D" id="3.30.1330.20">
    <property type="entry name" value="Tubulin/FtsZ, C-terminal domain"/>
    <property type="match status" value="1"/>
</dbReference>
<keyword evidence="4 6" id="KW-0132">Cell division</keyword>
<dbReference type="PANTHER" id="PTHR30314">
    <property type="entry name" value="CELL DIVISION PROTEIN FTSZ-RELATED"/>
    <property type="match status" value="1"/>
</dbReference>
<dbReference type="Gene3D" id="3.40.50.1440">
    <property type="entry name" value="Tubulin/FtsZ, GTPase domain"/>
    <property type="match status" value="1"/>
</dbReference>
<dbReference type="GO" id="GO:0000917">
    <property type="term" value="P:division septum assembly"/>
    <property type="evidence" value="ECO:0007669"/>
    <property type="project" value="UniProtKB-KW"/>
</dbReference>
<evidence type="ECO:0000256" key="3">
    <source>
        <dbReference type="ARBA" id="ARBA00023134"/>
    </source>
</evidence>
<dbReference type="Pfam" id="PF12327">
    <property type="entry name" value="FtsZ_C"/>
    <property type="match status" value="1"/>
</dbReference>
<feature type="binding site" evidence="4">
    <location>
        <begin position="20"/>
        <end position="24"/>
    </location>
    <ligand>
        <name>GTP</name>
        <dbReference type="ChEBI" id="CHEBI:37565"/>
    </ligand>
</feature>
<dbReference type="NCBIfam" id="TIGR00065">
    <property type="entry name" value="ftsZ"/>
    <property type="match status" value="1"/>
</dbReference>
<protein>
    <recommendedName>
        <fullName evidence="4 5">Cell division protein FtsZ</fullName>
    </recommendedName>
</protein>
<evidence type="ECO:0000313" key="10">
    <source>
        <dbReference type="EMBL" id="KKW05662.1"/>
    </source>
</evidence>
<dbReference type="GO" id="GO:0032153">
    <property type="term" value="C:cell division site"/>
    <property type="evidence" value="ECO:0007669"/>
    <property type="project" value="UniProtKB-UniRule"/>
</dbReference>
<feature type="region of interest" description="Disordered" evidence="7">
    <location>
        <begin position="329"/>
        <end position="351"/>
    </location>
</feature>
<proteinExistence type="inferred from homology"/>
<dbReference type="SUPFAM" id="SSF55307">
    <property type="entry name" value="Tubulin C-terminal domain-like"/>
    <property type="match status" value="1"/>
</dbReference>
<dbReference type="InterPro" id="IPR000158">
    <property type="entry name" value="Cell_div_FtsZ"/>
</dbReference>
<dbReference type="PATRIC" id="fig|1618342.3.peg.433"/>